<dbReference type="AlphaFoldDB" id="M2YPG9"/>
<evidence type="ECO:0000256" key="1">
    <source>
        <dbReference type="SAM" id="MobiDB-lite"/>
    </source>
</evidence>
<protein>
    <submittedName>
        <fullName evidence="2">Uncharacterized protein</fullName>
    </submittedName>
</protein>
<dbReference type="OMA" id="SPLHWVM"/>
<gene>
    <name evidence="2" type="ORF">DOTSEDRAFT_25441</name>
</gene>
<keyword evidence="3" id="KW-1185">Reference proteome</keyword>
<dbReference type="OrthoDB" id="10492752at2759"/>
<reference evidence="2 3" key="2">
    <citation type="journal article" date="2012" name="PLoS Pathog.">
        <title>Diverse lifestyles and strategies of plant pathogenesis encoded in the genomes of eighteen Dothideomycetes fungi.</title>
        <authorList>
            <person name="Ohm R.A."/>
            <person name="Feau N."/>
            <person name="Henrissat B."/>
            <person name="Schoch C.L."/>
            <person name="Horwitz B.A."/>
            <person name="Barry K.W."/>
            <person name="Condon B.J."/>
            <person name="Copeland A.C."/>
            <person name="Dhillon B."/>
            <person name="Glaser F."/>
            <person name="Hesse C.N."/>
            <person name="Kosti I."/>
            <person name="LaButti K."/>
            <person name="Lindquist E.A."/>
            <person name="Lucas S."/>
            <person name="Salamov A.A."/>
            <person name="Bradshaw R.E."/>
            <person name="Ciuffetti L."/>
            <person name="Hamelin R.C."/>
            <person name="Kema G.H.J."/>
            <person name="Lawrence C."/>
            <person name="Scott J.A."/>
            <person name="Spatafora J.W."/>
            <person name="Turgeon B.G."/>
            <person name="de Wit P.J.G.M."/>
            <person name="Zhong S."/>
            <person name="Goodwin S.B."/>
            <person name="Grigoriev I.V."/>
        </authorList>
    </citation>
    <scope>NUCLEOTIDE SEQUENCE [LARGE SCALE GENOMIC DNA]</scope>
    <source>
        <strain evidence="3">NZE10 / CBS 128990</strain>
    </source>
</reference>
<dbReference type="Proteomes" id="UP000016933">
    <property type="component" value="Unassembled WGS sequence"/>
</dbReference>
<dbReference type="HOGENOM" id="CLU_1570621_0_0_1"/>
<sequence length="170" mass="19039">MPDDRADDVPDANDNADLPEDNTYCPKTSRPIDAFVEDLLPRYAEWCRGRMTQTALSQDAGNPPEEFLQAIIPRAIRHVRRIARKKGSKAAMEVMNLDGTSPLHWVMYKVRGECESWAVAAENSEDDDKKDGELEREIGFVVPRPGWRRGSGAVKGGFEFGGFGWTSVVR</sequence>
<evidence type="ECO:0000313" key="2">
    <source>
        <dbReference type="EMBL" id="EME43511.1"/>
    </source>
</evidence>
<feature type="compositionally biased region" description="Acidic residues" evidence="1">
    <location>
        <begin position="1"/>
        <end position="11"/>
    </location>
</feature>
<dbReference type="EMBL" id="KB446540">
    <property type="protein sequence ID" value="EME43511.1"/>
    <property type="molecule type" value="Genomic_DNA"/>
</dbReference>
<accession>M2YPG9</accession>
<feature type="region of interest" description="Disordered" evidence="1">
    <location>
        <begin position="1"/>
        <end position="24"/>
    </location>
</feature>
<proteinExistence type="predicted"/>
<organism evidence="2 3">
    <name type="scientific">Dothistroma septosporum (strain NZE10 / CBS 128990)</name>
    <name type="common">Red band needle blight fungus</name>
    <name type="synonym">Mycosphaerella pini</name>
    <dbReference type="NCBI Taxonomy" id="675120"/>
    <lineage>
        <taxon>Eukaryota</taxon>
        <taxon>Fungi</taxon>
        <taxon>Dikarya</taxon>
        <taxon>Ascomycota</taxon>
        <taxon>Pezizomycotina</taxon>
        <taxon>Dothideomycetes</taxon>
        <taxon>Dothideomycetidae</taxon>
        <taxon>Mycosphaerellales</taxon>
        <taxon>Mycosphaerellaceae</taxon>
        <taxon>Dothistroma</taxon>
    </lineage>
</organism>
<evidence type="ECO:0000313" key="3">
    <source>
        <dbReference type="Proteomes" id="UP000016933"/>
    </source>
</evidence>
<reference evidence="3" key="1">
    <citation type="journal article" date="2012" name="PLoS Genet.">
        <title>The genomes of the fungal plant pathogens Cladosporium fulvum and Dothistroma septosporum reveal adaptation to different hosts and lifestyles but also signatures of common ancestry.</title>
        <authorList>
            <person name="de Wit P.J.G.M."/>
            <person name="van der Burgt A."/>
            <person name="Oekmen B."/>
            <person name="Stergiopoulos I."/>
            <person name="Abd-Elsalam K.A."/>
            <person name="Aerts A.L."/>
            <person name="Bahkali A.H."/>
            <person name="Beenen H.G."/>
            <person name="Chettri P."/>
            <person name="Cox M.P."/>
            <person name="Datema E."/>
            <person name="de Vries R.P."/>
            <person name="Dhillon B."/>
            <person name="Ganley A.R."/>
            <person name="Griffiths S.A."/>
            <person name="Guo Y."/>
            <person name="Hamelin R.C."/>
            <person name="Henrissat B."/>
            <person name="Kabir M.S."/>
            <person name="Jashni M.K."/>
            <person name="Kema G."/>
            <person name="Klaubauf S."/>
            <person name="Lapidus A."/>
            <person name="Levasseur A."/>
            <person name="Lindquist E."/>
            <person name="Mehrabi R."/>
            <person name="Ohm R.A."/>
            <person name="Owen T.J."/>
            <person name="Salamov A."/>
            <person name="Schwelm A."/>
            <person name="Schijlen E."/>
            <person name="Sun H."/>
            <person name="van den Burg H.A."/>
            <person name="van Ham R.C.H.J."/>
            <person name="Zhang S."/>
            <person name="Goodwin S.B."/>
            <person name="Grigoriev I.V."/>
            <person name="Collemare J."/>
            <person name="Bradshaw R.E."/>
        </authorList>
    </citation>
    <scope>NUCLEOTIDE SEQUENCE [LARGE SCALE GENOMIC DNA]</scope>
    <source>
        <strain evidence="3">NZE10 / CBS 128990</strain>
    </source>
</reference>
<name>M2YPG9_DOTSN</name>